<keyword evidence="1" id="KW-0732">Signal</keyword>
<evidence type="ECO:0000256" key="1">
    <source>
        <dbReference type="SAM" id="SignalP"/>
    </source>
</evidence>
<evidence type="ECO:0008006" key="4">
    <source>
        <dbReference type="Google" id="ProtNLM"/>
    </source>
</evidence>
<reference evidence="2 3" key="1">
    <citation type="journal article" date="2016" name="Genome Biol. Evol.">
        <title>Divergent and convergent evolution of fungal pathogenicity.</title>
        <authorList>
            <person name="Shang Y."/>
            <person name="Xiao G."/>
            <person name="Zheng P."/>
            <person name="Cen K."/>
            <person name="Zhan S."/>
            <person name="Wang C."/>
        </authorList>
    </citation>
    <scope>NUCLEOTIDE SEQUENCE [LARGE SCALE GENOMIC DNA]</scope>
    <source>
        <strain evidence="2 3">RCEF 2490</strain>
    </source>
</reference>
<proteinExistence type="predicted"/>
<dbReference type="OrthoDB" id="4724040at2759"/>
<gene>
    <name evidence="2" type="ORF">AAL_08017</name>
</gene>
<organism evidence="2 3">
    <name type="scientific">Moelleriella libera RCEF 2490</name>
    <dbReference type="NCBI Taxonomy" id="1081109"/>
    <lineage>
        <taxon>Eukaryota</taxon>
        <taxon>Fungi</taxon>
        <taxon>Dikarya</taxon>
        <taxon>Ascomycota</taxon>
        <taxon>Pezizomycotina</taxon>
        <taxon>Sordariomycetes</taxon>
        <taxon>Hypocreomycetidae</taxon>
        <taxon>Hypocreales</taxon>
        <taxon>Clavicipitaceae</taxon>
        <taxon>Moelleriella</taxon>
    </lineage>
</organism>
<sequence>MHYGSIISAAALSALARATITVVWQGGSCAEPTGPTIDISPEGTNACTLYNFFPHDDPHGNIQVTIKDTSHGLAVFQLPPSQEGQHIQCGWDGATMSLRWGEMWVRCEIVAPRAWQSARGWIISPGCSSGKIRSRISQ</sequence>
<evidence type="ECO:0000313" key="2">
    <source>
        <dbReference type="EMBL" id="KZZ88816.1"/>
    </source>
</evidence>
<accession>A0A167WGD5</accession>
<evidence type="ECO:0000313" key="3">
    <source>
        <dbReference type="Proteomes" id="UP000078544"/>
    </source>
</evidence>
<protein>
    <recommendedName>
        <fullName evidence="4">AA1-like domain-containing protein</fullName>
    </recommendedName>
</protein>
<feature type="chain" id="PRO_5007893995" description="AA1-like domain-containing protein" evidence="1">
    <location>
        <begin position="31"/>
        <end position="138"/>
    </location>
</feature>
<dbReference type="AlphaFoldDB" id="A0A167WGD5"/>
<comment type="caution">
    <text evidence="2">The sequence shown here is derived from an EMBL/GenBank/DDBJ whole genome shotgun (WGS) entry which is preliminary data.</text>
</comment>
<dbReference type="Proteomes" id="UP000078544">
    <property type="component" value="Unassembled WGS sequence"/>
</dbReference>
<feature type="signal peptide" evidence="1">
    <location>
        <begin position="1"/>
        <end position="30"/>
    </location>
</feature>
<keyword evidence="3" id="KW-1185">Reference proteome</keyword>
<dbReference type="EMBL" id="AZGY01000028">
    <property type="protein sequence ID" value="KZZ88816.1"/>
    <property type="molecule type" value="Genomic_DNA"/>
</dbReference>
<name>A0A167WGD5_9HYPO</name>